<dbReference type="CDD" id="cd09917">
    <property type="entry name" value="F-box_SF"/>
    <property type="match status" value="1"/>
</dbReference>
<evidence type="ECO:0000313" key="2">
    <source>
        <dbReference type="EMBL" id="KAK1613747.1"/>
    </source>
</evidence>
<accession>A0AAD8R3Q8</accession>
<dbReference type="Gene3D" id="1.20.1280.50">
    <property type="match status" value="1"/>
</dbReference>
<dbReference type="InterPro" id="IPR036047">
    <property type="entry name" value="F-box-like_dom_sf"/>
</dbReference>
<reference evidence="2" key="1">
    <citation type="submission" date="2023-07" db="EMBL/GenBank/DDBJ databases">
        <title>A chromosome-level genome assembly of Lolium multiflorum.</title>
        <authorList>
            <person name="Chen Y."/>
            <person name="Copetti D."/>
            <person name="Kolliker R."/>
            <person name="Studer B."/>
        </authorList>
    </citation>
    <scope>NUCLEOTIDE SEQUENCE</scope>
    <source>
        <strain evidence="2">02402/16</strain>
        <tissue evidence="2">Leaf</tissue>
    </source>
</reference>
<sequence length="155" mass="17435">MMDATEEIPQLLVATNKTVCADGRTRERRSPPSMMAAVSNVLDDDDLLIEILLRVCFPTTLIHAALVCKHWYHHASDCEFLNQFRKRHPASTCSTWRFLHISSRYCLSPRSLPPSSAMRASTWNPTGWAAGTAAFSSAFRIAVSLHFECTSRYAM</sequence>
<proteinExistence type="predicted"/>
<gene>
    <name evidence="2" type="ORF">QYE76_019264</name>
</gene>
<organism evidence="2 3">
    <name type="scientific">Lolium multiflorum</name>
    <name type="common">Italian ryegrass</name>
    <name type="synonym">Lolium perenne subsp. multiflorum</name>
    <dbReference type="NCBI Taxonomy" id="4521"/>
    <lineage>
        <taxon>Eukaryota</taxon>
        <taxon>Viridiplantae</taxon>
        <taxon>Streptophyta</taxon>
        <taxon>Embryophyta</taxon>
        <taxon>Tracheophyta</taxon>
        <taxon>Spermatophyta</taxon>
        <taxon>Magnoliopsida</taxon>
        <taxon>Liliopsida</taxon>
        <taxon>Poales</taxon>
        <taxon>Poaceae</taxon>
        <taxon>BOP clade</taxon>
        <taxon>Pooideae</taxon>
        <taxon>Poodae</taxon>
        <taxon>Poeae</taxon>
        <taxon>Poeae Chloroplast Group 2 (Poeae type)</taxon>
        <taxon>Loliodinae</taxon>
        <taxon>Loliinae</taxon>
        <taxon>Lolium</taxon>
    </lineage>
</organism>
<dbReference type="Pfam" id="PF00646">
    <property type="entry name" value="F-box"/>
    <property type="match status" value="1"/>
</dbReference>
<evidence type="ECO:0000259" key="1">
    <source>
        <dbReference type="Pfam" id="PF00646"/>
    </source>
</evidence>
<dbReference type="Proteomes" id="UP001231189">
    <property type="component" value="Unassembled WGS sequence"/>
</dbReference>
<dbReference type="PANTHER" id="PTHR33207">
    <property type="entry name" value="F-BOX DOMAIN CONTAINING PROTEIN-RELATED"/>
    <property type="match status" value="1"/>
</dbReference>
<keyword evidence="3" id="KW-1185">Reference proteome</keyword>
<protein>
    <recommendedName>
        <fullName evidence="1">F-box domain-containing protein</fullName>
    </recommendedName>
</protein>
<dbReference type="EMBL" id="JAUUTY010000006">
    <property type="protein sequence ID" value="KAK1613747.1"/>
    <property type="molecule type" value="Genomic_DNA"/>
</dbReference>
<feature type="domain" description="F-box" evidence="1">
    <location>
        <begin position="45"/>
        <end position="81"/>
    </location>
</feature>
<evidence type="ECO:0000313" key="3">
    <source>
        <dbReference type="Proteomes" id="UP001231189"/>
    </source>
</evidence>
<dbReference type="AlphaFoldDB" id="A0AAD8R3Q8"/>
<dbReference type="SUPFAM" id="SSF81383">
    <property type="entry name" value="F-box domain"/>
    <property type="match status" value="1"/>
</dbReference>
<name>A0AAD8R3Q8_LOLMU</name>
<dbReference type="InterPro" id="IPR001810">
    <property type="entry name" value="F-box_dom"/>
</dbReference>
<comment type="caution">
    <text evidence="2">The sequence shown here is derived from an EMBL/GenBank/DDBJ whole genome shotgun (WGS) entry which is preliminary data.</text>
</comment>